<dbReference type="GO" id="GO:0004560">
    <property type="term" value="F:alpha-L-fucosidase activity"/>
    <property type="evidence" value="ECO:0007669"/>
    <property type="project" value="InterPro"/>
</dbReference>
<reference evidence="8" key="1">
    <citation type="submission" date="2019-03" db="EMBL/GenBank/DDBJ databases">
        <title>Single cell metagenomics reveals metabolic interactions within the superorganism composed of flagellate Streblomastix strix and complex community of Bacteroidetes bacteria on its surface.</title>
        <authorList>
            <person name="Treitli S.C."/>
            <person name="Kolisko M."/>
            <person name="Husnik F."/>
            <person name="Keeling P."/>
            <person name="Hampl V."/>
        </authorList>
    </citation>
    <scope>NUCLEOTIDE SEQUENCE</scope>
    <source>
        <strain evidence="8">STM</strain>
    </source>
</reference>
<feature type="compositionally biased region" description="Basic and acidic residues" evidence="6">
    <location>
        <begin position="835"/>
        <end position="847"/>
    </location>
</feature>
<evidence type="ECO:0000259" key="7">
    <source>
        <dbReference type="Pfam" id="PF01120"/>
    </source>
</evidence>
<dbReference type="EC" id="3.2.1.51" evidence="2"/>
<dbReference type="InterPro" id="IPR011050">
    <property type="entry name" value="Pectin_lyase_fold/virulence"/>
</dbReference>
<name>A0A5J4SI90_9ZZZZ</name>
<dbReference type="InterPro" id="IPR012334">
    <property type="entry name" value="Pectin_lyas_fold"/>
</dbReference>
<dbReference type="InterPro" id="IPR017853">
    <property type="entry name" value="GH"/>
</dbReference>
<dbReference type="PANTHER" id="PTHR10030">
    <property type="entry name" value="ALPHA-L-FUCOSIDASE"/>
    <property type="match status" value="1"/>
</dbReference>
<evidence type="ECO:0000256" key="4">
    <source>
        <dbReference type="ARBA" id="ARBA00022801"/>
    </source>
</evidence>
<protein>
    <recommendedName>
        <fullName evidence="2">alpha-L-fucosidase</fullName>
        <ecNumber evidence="2">3.2.1.51</ecNumber>
    </recommendedName>
</protein>
<dbReference type="PANTHER" id="PTHR10030:SF37">
    <property type="entry name" value="ALPHA-L-FUCOSIDASE-RELATED"/>
    <property type="match status" value="1"/>
</dbReference>
<dbReference type="InterPro" id="IPR057739">
    <property type="entry name" value="Glyco_hydro_29_N"/>
</dbReference>
<dbReference type="AlphaFoldDB" id="A0A5J4SI90"/>
<sequence length="1043" mass="117255">MKKNTWLILSFLFNVWILSAQETNPVSYSKLVYPDANGKLVYKPYTAKGDILPDFSWCGYKGGGVAIPEVSVVAVVDAVDESTDDSPRIQAVIDSVARLTPDANGFRGTIRFKKGLYRIASPLRITSGGIVLRGDGDDKDNGTILLATTPNQYNVIELGIKSKIKPDERSKREITDVYVPSGSRVIHIKGASSIYKKGDAIVVQRPSVAEWIHAIGMDSIAPRPLKGETTYDSFLRYRKTGEKTNLNGTVQWKPGSKDLYFERTIVDIKGDEIILDIPLTNALQKEYGGAIVYRYEIPGRIAQCGVEDVYGMSVYDPAIQKKDNYIGMYACDENHANNFVYFNAVENAWVRNVTVEQFDCCVWTTHFSRFITGEDLAAISPVSEITGGRRYAYSVGGQQCLFQRCYSSHHRHEFVLAASVAGPNAFVDGYGEMTFASSEPHQRWAAGCLYDNITIKGPGGSLLSVNRGWFGSGHGWAGAQIIFWNCSAPVIMVMQPPTAQNFAIGTHGEIKDEWVENSRNSTIYSINNVSRSHFEYQNYQSVGDGWIESPGNAVNPQSLYYKQLEDRLGTDAVKQVSSRHFEAQTRDQKMKWWREARLGLFIHWGPYALLGGEYNGHQQLKSGAEWIMNRCKIPVAEYQTIAKQFNPVKYDPDAWVKLAKEAGMKYIIITAKHHDGFAMFKSKASPFNIVDFTPYQKDVLDELAKACRRHHIKLGFYYSQAQDWNNPGGSVARKVMSEGWLNPDSARIDAYTAEHNGRWDPTQETRTMEQYIDEVSLPQVRELLTNYGDIAVIWWDTPTQMTDAFAAKLQAELDKYPQIITNDRLKRPNFPGDYKTPEQKIPNPDEIKGFDWETCMTMDDSWGYRKQNQYKEQQPWKSEETLIQNIAKIASMGGNYLLNVGPDPEGEIPPQSIERLRGIGKWMKANGEAIYGTSASPFEKPDWGYYTLKNSGNQVLLYLFIYNYPADGKLPVKDIKIPVKSASLLGEKITLTTETTPDGLIVNLPEKSPETILPVVKLELTKKLLSKSAIGNGKDITFKILDE</sequence>
<dbReference type="Pfam" id="PF01120">
    <property type="entry name" value="Alpha_L_fucos"/>
    <property type="match status" value="1"/>
</dbReference>
<dbReference type="GO" id="GO:0005764">
    <property type="term" value="C:lysosome"/>
    <property type="evidence" value="ECO:0007669"/>
    <property type="project" value="TreeGrafter"/>
</dbReference>
<evidence type="ECO:0000256" key="1">
    <source>
        <dbReference type="ARBA" id="ARBA00007951"/>
    </source>
</evidence>
<dbReference type="Gene3D" id="2.160.20.10">
    <property type="entry name" value="Single-stranded right-handed beta-helix, Pectin lyase-like"/>
    <property type="match status" value="1"/>
</dbReference>
<proteinExistence type="inferred from homology"/>
<feature type="domain" description="Glycoside hydrolase family 29 N-terminal" evidence="7">
    <location>
        <begin position="581"/>
        <end position="928"/>
    </location>
</feature>
<dbReference type="InterPro" id="IPR000933">
    <property type="entry name" value="Glyco_hydro_29"/>
</dbReference>
<evidence type="ECO:0000256" key="5">
    <source>
        <dbReference type="ARBA" id="ARBA00023295"/>
    </source>
</evidence>
<dbReference type="InterPro" id="IPR013780">
    <property type="entry name" value="Glyco_hydro_b"/>
</dbReference>
<evidence type="ECO:0000256" key="6">
    <source>
        <dbReference type="SAM" id="MobiDB-lite"/>
    </source>
</evidence>
<dbReference type="EMBL" id="SNRY01000192">
    <property type="protein sequence ID" value="KAA6344970.1"/>
    <property type="molecule type" value="Genomic_DNA"/>
</dbReference>
<keyword evidence="5" id="KW-0326">Glycosidase</keyword>
<evidence type="ECO:0000256" key="3">
    <source>
        <dbReference type="ARBA" id="ARBA00022729"/>
    </source>
</evidence>
<organism evidence="8">
    <name type="scientific">termite gut metagenome</name>
    <dbReference type="NCBI Taxonomy" id="433724"/>
    <lineage>
        <taxon>unclassified sequences</taxon>
        <taxon>metagenomes</taxon>
        <taxon>organismal metagenomes</taxon>
    </lineage>
</organism>
<dbReference type="GO" id="GO:0006004">
    <property type="term" value="P:fucose metabolic process"/>
    <property type="evidence" value="ECO:0007669"/>
    <property type="project" value="TreeGrafter"/>
</dbReference>
<gene>
    <name evidence="8" type="ORF">EZS27_007434</name>
</gene>
<comment type="similarity">
    <text evidence="1">Belongs to the glycosyl hydrolase 29 family.</text>
</comment>
<keyword evidence="4" id="KW-0378">Hydrolase</keyword>
<evidence type="ECO:0000313" key="8">
    <source>
        <dbReference type="EMBL" id="KAA6344970.1"/>
    </source>
</evidence>
<dbReference type="SMART" id="SM00812">
    <property type="entry name" value="Alpha_L_fucos"/>
    <property type="match status" value="1"/>
</dbReference>
<dbReference type="GO" id="GO:0016139">
    <property type="term" value="P:glycoside catabolic process"/>
    <property type="evidence" value="ECO:0007669"/>
    <property type="project" value="TreeGrafter"/>
</dbReference>
<feature type="region of interest" description="Disordered" evidence="6">
    <location>
        <begin position="827"/>
        <end position="847"/>
    </location>
</feature>
<dbReference type="SUPFAM" id="SSF51126">
    <property type="entry name" value="Pectin lyase-like"/>
    <property type="match status" value="1"/>
</dbReference>
<dbReference type="Gene3D" id="2.60.40.1180">
    <property type="entry name" value="Golgi alpha-mannosidase II"/>
    <property type="match status" value="1"/>
</dbReference>
<comment type="caution">
    <text evidence="8">The sequence shown here is derived from an EMBL/GenBank/DDBJ whole genome shotgun (WGS) entry which is preliminary data.</text>
</comment>
<keyword evidence="3" id="KW-0732">Signal</keyword>
<dbReference type="SUPFAM" id="SSF51445">
    <property type="entry name" value="(Trans)glycosidases"/>
    <property type="match status" value="1"/>
</dbReference>
<accession>A0A5J4SI90</accession>
<evidence type="ECO:0000256" key="2">
    <source>
        <dbReference type="ARBA" id="ARBA00012662"/>
    </source>
</evidence>
<dbReference type="Gene3D" id="3.20.20.80">
    <property type="entry name" value="Glycosidases"/>
    <property type="match status" value="1"/>
</dbReference>